<dbReference type="PANTHER" id="PTHR42820:SF1">
    <property type="entry name" value="SHORT-CHAIN DEHYDROGENASE_REDUCTASE FAMILY PROTEIN"/>
    <property type="match status" value="1"/>
</dbReference>
<proteinExistence type="predicted"/>
<protein>
    <submittedName>
        <fullName evidence="2">SDR family NAD(P)-dependent oxidoreductase</fullName>
        <ecNumber evidence="2">1.1.1.-</ecNumber>
    </submittedName>
</protein>
<sequence length="257" mass="26657">MTGRLEGKVALITGGASGMGAATAELFAAEGASVAVTDFNASLGASVVSSITASGGVAEFYEMDVSREASVASAVSAAVDRFGGLDVLVNCAGIIGVDKPTHEVTEEEWDALFAVDVKGVFFATKHAVPHLIERGGGSIVNFSSIYGLIGNDEFTPYHVAKGAVTMQTKQDAASYGRYGIRVNSVHPSTVLTPLVEGIAAEYPGGLPAYEEMMTANQSIRRLGRPVEVAYAVLYLASDEAAWVTGVNLPLDGGYTAR</sequence>
<name>A0AB39BEZ9_9MICO</name>
<dbReference type="FunFam" id="3.40.50.720:FF:000084">
    <property type="entry name" value="Short-chain dehydrogenase reductase"/>
    <property type="match status" value="1"/>
</dbReference>
<dbReference type="Pfam" id="PF13561">
    <property type="entry name" value="adh_short_C2"/>
    <property type="match status" value="1"/>
</dbReference>
<gene>
    <name evidence="2" type="ORF">ABFY20_15350</name>
</gene>
<dbReference type="NCBIfam" id="NF005559">
    <property type="entry name" value="PRK07231.1"/>
    <property type="match status" value="1"/>
</dbReference>
<dbReference type="SUPFAM" id="SSF51735">
    <property type="entry name" value="NAD(P)-binding Rossmann-fold domains"/>
    <property type="match status" value="1"/>
</dbReference>
<dbReference type="EMBL" id="CP162511">
    <property type="protein sequence ID" value="XDI04700.1"/>
    <property type="molecule type" value="Genomic_DNA"/>
</dbReference>
<dbReference type="InterPro" id="IPR002347">
    <property type="entry name" value="SDR_fam"/>
</dbReference>
<reference evidence="2" key="1">
    <citation type="submission" date="2024-05" db="EMBL/GenBank/DDBJ databases">
        <title>Herbiconiux sp. A18JL235.</title>
        <authorList>
            <person name="Zhang G."/>
        </authorList>
    </citation>
    <scope>NUCLEOTIDE SEQUENCE</scope>
    <source>
        <strain evidence="2">A18JL235</strain>
    </source>
</reference>
<dbReference type="RefSeq" id="WP_368497107.1">
    <property type="nucleotide sequence ID" value="NZ_CP162511.1"/>
</dbReference>
<dbReference type="PRINTS" id="PR00081">
    <property type="entry name" value="GDHRDH"/>
</dbReference>
<evidence type="ECO:0000256" key="1">
    <source>
        <dbReference type="ARBA" id="ARBA00023002"/>
    </source>
</evidence>
<dbReference type="AlphaFoldDB" id="A0AB39BEZ9"/>
<dbReference type="InterPro" id="IPR036291">
    <property type="entry name" value="NAD(P)-bd_dom_sf"/>
</dbReference>
<accession>A0AB39BEZ9</accession>
<dbReference type="PANTHER" id="PTHR42820">
    <property type="entry name" value="SHORT-CHAIN DEHYDROGENASE REDUCTASE"/>
    <property type="match status" value="1"/>
</dbReference>
<dbReference type="PRINTS" id="PR00080">
    <property type="entry name" value="SDRFAMILY"/>
</dbReference>
<keyword evidence="1 2" id="KW-0560">Oxidoreductase</keyword>
<organism evidence="2">
    <name type="scientific">Herbiconiux sp. A18JL235</name>
    <dbReference type="NCBI Taxonomy" id="3152363"/>
    <lineage>
        <taxon>Bacteria</taxon>
        <taxon>Bacillati</taxon>
        <taxon>Actinomycetota</taxon>
        <taxon>Actinomycetes</taxon>
        <taxon>Micrococcales</taxon>
        <taxon>Microbacteriaceae</taxon>
        <taxon>Herbiconiux</taxon>
    </lineage>
</organism>
<evidence type="ECO:0000313" key="2">
    <source>
        <dbReference type="EMBL" id="XDI04700.1"/>
    </source>
</evidence>
<dbReference type="GO" id="GO:0016491">
    <property type="term" value="F:oxidoreductase activity"/>
    <property type="evidence" value="ECO:0007669"/>
    <property type="project" value="UniProtKB-KW"/>
</dbReference>
<dbReference type="EC" id="1.1.1.-" evidence="2"/>
<dbReference type="Gene3D" id="3.40.50.720">
    <property type="entry name" value="NAD(P)-binding Rossmann-like Domain"/>
    <property type="match status" value="1"/>
</dbReference>